<keyword evidence="1" id="KW-0418">Kinase</keyword>
<keyword evidence="1" id="KW-0808">Transferase</keyword>
<protein>
    <submittedName>
        <fullName evidence="1">Adenylate kinase</fullName>
    </submittedName>
</protein>
<dbReference type="EMBL" id="JAJVCN010000001">
    <property type="protein sequence ID" value="MCE7004311.1"/>
    <property type="molecule type" value="Genomic_DNA"/>
</dbReference>
<name>A0ABS8Z8V9_9PSEU</name>
<sequence length="189" mass="21821">MPLLRFDDPLPIRPRKIAVAGPAGSGKSSLARALGVPYVDIDSLFHGPNWTVRETWIDDVKQVVSGPEWVIEWQGDEVRDQIGANAELLVWLDHPRWLTMYRVIKRTLHRRITKTELWSGNTEGPLRDVFKDPDHIVKLSWRMYPKIRQQVIEVLREKRFPHLVVVRLRGQCQVDAWLKAGWPGSPANP</sequence>
<accession>A0ABS8Z8V9</accession>
<dbReference type="Gene3D" id="3.40.50.300">
    <property type="entry name" value="P-loop containing nucleotide triphosphate hydrolases"/>
    <property type="match status" value="1"/>
</dbReference>
<keyword evidence="2" id="KW-1185">Reference proteome</keyword>
<dbReference type="PANTHER" id="PTHR37816:SF1">
    <property type="entry name" value="TOXIN"/>
    <property type="match status" value="1"/>
</dbReference>
<dbReference type="RefSeq" id="WP_233725838.1">
    <property type="nucleotide sequence ID" value="NZ_JAJVCN010000001.1"/>
</dbReference>
<comment type="caution">
    <text evidence="1">The sequence shown here is derived from an EMBL/GenBank/DDBJ whole genome shotgun (WGS) entry which is preliminary data.</text>
</comment>
<evidence type="ECO:0000313" key="2">
    <source>
        <dbReference type="Proteomes" id="UP001521150"/>
    </source>
</evidence>
<dbReference type="InterPro" id="IPR027417">
    <property type="entry name" value="P-loop_NTPase"/>
</dbReference>
<dbReference type="PANTHER" id="PTHR37816">
    <property type="entry name" value="YALI0E33011P"/>
    <property type="match status" value="1"/>
</dbReference>
<proteinExistence type="predicted"/>
<dbReference type="Proteomes" id="UP001521150">
    <property type="component" value="Unassembled WGS sequence"/>
</dbReference>
<dbReference type="GO" id="GO:0016301">
    <property type="term" value="F:kinase activity"/>
    <property type="evidence" value="ECO:0007669"/>
    <property type="project" value="UniProtKB-KW"/>
</dbReference>
<reference evidence="1 2" key="1">
    <citation type="submission" date="2021-12" db="EMBL/GenBank/DDBJ databases">
        <title>Genome sequence of Kibdelosporangium philippinense ATCC 49844.</title>
        <authorList>
            <person name="Fedorov E.A."/>
            <person name="Omeragic M."/>
            <person name="Shalygina K.F."/>
            <person name="Maclea K.S."/>
        </authorList>
    </citation>
    <scope>NUCLEOTIDE SEQUENCE [LARGE SCALE GENOMIC DNA]</scope>
    <source>
        <strain evidence="1 2">ATCC 49844</strain>
    </source>
</reference>
<evidence type="ECO:0000313" key="1">
    <source>
        <dbReference type="EMBL" id="MCE7004311.1"/>
    </source>
</evidence>
<gene>
    <name evidence="1" type="ORF">LWC34_15915</name>
</gene>
<organism evidence="1 2">
    <name type="scientific">Kibdelosporangium philippinense</name>
    <dbReference type="NCBI Taxonomy" id="211113"/>
    <lineage>
        <taxon>Bacteria</taxon>
        <taxon>Bacillati</taxon>
        <taxon>Actinomycetota</taxon>
        <taxon>Actinomycetes</taxon>
        <taxon>Pseudonocardiales</taxon>
        <taxon>Pseudonocardiaceae</taxon>
        <taxon>Kibdelosporangium</taxon>
    </lineage>
</organism>
<dbReference type="SUPFAM" id="SSF52540">
    <property type="entry name" value="P-loop containing nucleoside triphosphate hydrolases"/>
    <property type="match status" value="1"/>
</dbReference>
<dbReference type="InterPro" id="IPR052922">
    <property type="entry name" value="Cytidylate_Kinase-2"/>
</dbReference>